<dbReference type="InterPro" id="IPR041664">
    <property type="entry name" value="AAA_16"/>
</dbReference>
<dbReference type="SUPFAM" id="SSF48452">
    <property type="entry name" value="TPR-like"/>
    <property type="match status" value="1"/>
</dbReference>
<name>A0ABW2WHE4_9ACTN</name>
<reference evidence="5" key="1">
    <citation type="journal article" date="2019" name="Int. J. Syst. Evol. Microbiol.">
        <title>The Global Catalogue of Microorganisms (GCM) 10K type strain sequencing project: providing services to taxonomists for standard genome sequencing and annotation.</title>
        <authorList>
            <consortium name="The Broad Institute Genomics Platform"/>
            <consortium name="The Broad Institute Genome Sequencing Center for Infectious Disease"/>
            <person name="Wu L."/>
            <person name="Ma J."/>
        </authorList>
    </citation>
    <scope>NUCLEOTIDE SEQUENCE [LARGE SCALE GENOMIC DNA]</scope>
    <source>
        <strain evidence="5">CGMCC 4.7400</strain>
    </source>
</reference>
<dbReference type="Pfam" id="PF00196">
    <property type="entry name" value="GerE"/>
    <property type="match status" value="1"/>
</dbReference>
<protein>
    <submittedName>
        <fullName evidence="4">AAA family ATPase</fullName>
    </submittedName>
</protein>
<dbReference type="Gene3D" id="1.25.40.10">
    <property type="entry name" value="Tetratricopeptide repeat domain"/>
    <property type="match status" value="1"/>
</dbReference>
<evidence type="ECO:0000259" key="3">
    <source>
        <dbReference type="PROSITE" id="PS50043"/>
    </source>
</evidence>
<dbReference type="PRINTS" id="PR00038">
    <property type="entry name" value="HTHLUXR"/>
</dbReference>
<dbReference type="InterPro" id="IPR036388">
    <property type="entry name" value="WH-like_DNA-bd_sf"/>
</dbReference>
<dbReference type="SUPFAM" id="SSF46894">
    <property type="entry name" value="C-terminal effector domain of the bipartite response regulators"/>
    <property type="match status" value="1"/>
</dbReference>
<keyword evidence="1" id="KW-0238">DNA-binding</keyword>
<feature type="compositionally biased region" description="Low complexity" evidence="2">
    <location>
        <begin position="317"/>
        <end position="331"/>
    </location>
</feature>
<gene>
    <name evidence="4" type="ORF">ACFQZ6_32640</name>
</gene>
<dbReference type="InterPro" id="IPR039420">
    <property type="entry name" value="WalR-like"/>
</dbReference>
<dbReference type="InterPro" id="IPR027417">
    <property type="entry name" value="P-loop_NTPase"/>
</dbReference>
<dbReference type="Proteomes" id="UP001597023">
    <property type="component" value="Unassembled WGS sequence"/>
</dbReference>
<proteinExistence type="predicted"/>
<dbReference type="RefSeq" id="WP_381616611.1">
    <property type="nucleotide sequence ID" value="NZ_JBHTEB010000001.1"/>
</dbReference>
<keyword evidence="5" id="KW-1185">Reference proteome</keyword>
<comment type="caution">
    <text evidence="4">The sequence shown here is derived from an EMBL/GenBank/DDBJ whole genome shotgun (WGS) entry which is preliminary data.</text>
</comment>
<feature type="domain" description="HTH luxR-type" evidence="3">
    <location>
        <begin position="924"/>
        <end position="989"/>
    </location>
</feature>
<dbReference type="Gene3D" id="1.10.10.10">
    <property type="entry name" value="Winged helix-like DNA-binding domain superfamily/Winged helix DNA-binding domain"/>
    <property type="match status" value="1"/>
</dbReference>
<sequence>MTVTTTVQAPHRLYGRGTQRRAVAALLERLRTDSAVLVVTGEPGLGRTALLDHAARTFDGGRVLAVRADPALARTSCAAVYALCRAAAAVAAESGAAVGAAGAPARPVRALLDALACAAVDAPLLVCVDDAHRWDAASRAALGSAARQLHRAGRIGLLIGVAGHRAAERDLAGLPVTGLHPLAPADAGALLDDVTGGGVDPAVREELLDEAEGNPALLLALIRRLGPAELTAERPLPRPLADAATLSGVAGDALRGLTPAATDLLLTAAAALRESDEVSVDADLVLRAVHHLQPTASTPRDLLPDVVGRAEGGPRCAASGPSEAPGPAEGGLRFAASAPPEPLSDALGPADGGLRCAASAPPEPLGPADGGSWFAVPGAPESLPDAVGLADGRFRFVGRLVRRAVYAGAPPERRRAVHRALARVLAADGQRLPALLHRAWATSGPAPLVAAELSRAAADPAVPAPQWLRALAHGRAAQLTADGARRAASCTAAAEQALHAGRPRWALRLLDDAGYGTAPAAVRGRAELVRGLAERYDGPVADARESLLSAAALLTPTAPALATTAALTAADAAWAAGDAGACLEALDAAGRTPDLASEYGYGMRAVLQGRFDLAAAPLRRVVADTPVDGEPEALLRPAVAALLLGDMSAAVRAGARALAAARAHGSDALVPRALEYLAYAELRAGRHALARTHAEDGLRAAQRTGQRNTAAHHHAVLALAASIEGEGTVVTRHVTAALGTARRHGLVQAATLAHWAAARADLGRGRPLEAADRLGPLVRPGPRRGHFAVWMLAVPCFVEAAALAGRPDDTQGVLADLAVWASLGADPQAPAQLARCRALLAPPEQADALYQRALDLHEHAVGDFERARTQLLYGKWLRRRRRLREARDRLGAALAGFDHCGAGVWAEQTRQELRANGAAPSGTGGGALSRLTPQQWRIAQCVAEGATNREVARTLSVSTRTVDYHLRNVFAVLGVRSRVELARLVEQSEKTGAQP</sequence>
<organism evidence="4 5">
    <name type="scientific">Streptomyces flavalbus</name>
    <dbReference type="NCBI Taxonomy" id="2665155"/>
    <lineage>
        <taxon>Bacteria</taxon>
        <taxon>Bacillati</taxon>
        <taxon>Actinomycetota</taxon>
        <taxon>Actinomycetes</taxon>
        <taxon>Kitasatosporales</taxon>
        <taxon>Streptomycetaceae</taxon>
        <taxon>Streptomyces</taxon>
    </lineage>
</organism>
<evidence type="ECO:0000313" key="5">
    <source>
        <dbReference type="Proteomes" id="UP001597023"/>
    </source>
</evidence>
<evidence type="ECO:0000256" key="1">
    <source>
        <dbReference type="ARBA" id="ARBA00023125"/>
    </source>
</evidence>
<dbReference type="CDD" id="cd06170">
    <property type="entry name" value="LuxR_C_like"/>
    <property type="match status" value="1"/>
</dbReference>
<evidence type="ECO:0000256" key="2">
    <source>
        <dbReference type="SAM" id="MobiDB-lite"/>
    </source>
</evidence>
<dbReference type="SMART" id="SM00421">
    <property type="entry name" value="HTH_LUXR"/>
    <property type="match status" value="1"/>
</dbReference>
<dbReference type="InterPro" id="IPR011990">
    <property type="entry name" value="TPR-like_helical_dom_sf"/>
</dbReference>
<feature type="region of interest" description="Disordered" evidence="2">
    <location>
        <begin position="296"/>
        <end position="363"/>
    </location>
</feature>
<dbReference type="PROSITE" id="PS50043">
    <property type="entry name" value="HTH_LUXR_2"/>
    <property type="match status" value="1"/>
</dbReference>
<dbReference type="InterPro" id="IPR000792">
    <property type="entry name" value="Tscrpt_reg_LuxR_C"/>
</dbReference>
<dbReference type="EMBL" id="JBHTEB010000001">
    <property type="protein sequence ID" value="MFD0318881.1"/>
    <property type="molecule type" value="Genomic_DNA"/>
</dbReference>
<dbReference type="PANTHER" id="PTHR43214:SF42">
    <property type="entry name" value="TRANSCRIPTIONAL REGULATORY PROTEIN DESR"/>
    <property type="match status" value="1"/>
</dbReference>
<dbReference type="InterPro" id="IPR016032">
    <property type="entry name" value="Sig_transdc_resp-reg_C-effctor"/>
</dbReference>
<dbReference type="Pfam" id="PF13191">
    <property type="entry name" value="AAA_16"/>
    <property type="match status" value="1"/>
</dbReference>
<dbReference type="PANTHER" id="PTHR43214">
    <property type="entry name" value="TWO-COMPONENT RESPONSE REGULATOR"/>
    <property type="match status" value="1"/>
</dbReference>
<dbReference type="SUPFAM" id="SSF52540">
    <property type="entry name" value="P-loop containing nucleoside triphosphate hydrolases"/>
    <property type="match status" value="1"/>
</dbReference>
<accession>A0ABW2WHE4</accession>
<evidence type="ECO:0000313" key="4">
    <source>
        <dbReference type="EMBL" id="MFD0318881.1"/>
    </source>
</evidence>